<keyword evidence="2" id="KW-0540">Nuclease</keyword>
<evidence type="ECO:0000313" key="2">
    <source>
        <dbReference type="EMBL" id="AIT07368.1"/>
    </source>
</evidence>
<dbReference type="InterPro" id="IPR006175">
    <property type="entry name" value="YjgF/YER057c/UK114"/>
</dbReference>
<dbReference type="Pfam" id="PF01042">
    <property type="entry name" value="Ribonuc_L-PSP"/>
    <property type="match status" value="1"/>
</dbReference>
<dbReference type="RefSeq" id="WP_038664573.1">
    <property type="nucleotide sequence ID" value="NZ_CP009571.1"/>
</dbReference>
<dbReference type="SUPFAM" id="SSF55298">
    <property type="entry name" value="YjgF-like"/>
    <property type="match status" value="1"/>
</dbReference>
<evidence type="ECO:0000313" key="3">
    <source>
        <dbReference type="Proteomes" id="UP000033200"/>
    </source>
</evidence>
<dbReference type="STRING" id="1549858.MC45_14410"/>
<evidence type="ECO:0000256" key="1">
    <source>
        <dbReference type="SAM" id="SignalP"/>
    </source>
</evidence>
<keyword evidence="1" id="KW-0732">Signal</keyword>
<organism evidence="2 3">
    <name type="scientific">Sphingomonas taxi</name>
    <dbReference type="NCBI Taxonomy" id="1549858"/>
    <lineage>
        <taxon>Bacteria</taxon>
        <taxon>Pseudomonadati</taxon>
        <taxon>Pseudomonadota</taxon>
        <taxon>Alphaproteobacteria</taxon>
        <taxon>Sphingomonadales</taxon>
        <taxon>Sphingomonadaceae</taxon>
        <taxon>Sphingomonas</taxon>
    </lineage>
</organism>
<accession>A0A097EIH8</accession>
<name>A0A097EIH8_9SPHN</name>
<sequence length="169" mass="17408">MALKTRIMGAALAAAALLTTPAAAQTVVKHASTPAGLILQSVTVKPGATTLYLSGQLAAPLDPTKKVPPAQLSIADFGDTRTQTLSVLGKIKAILAEHGFAMRDIVKLTVFVAGDPKLSGKMDFAGMNDGFKQYFGTAENPTTVARSTIQVAALAGPAYLVEIEATAAK</sequence>
<dbReference type="GO" id="GO:0005829">
    <property type="term" value="C:cytosol"/>
    <property type="evidence" value="ECO:0007669"/>
    <property type="project" value="TreeGrafter"/>
</dbReference>
<gene>
    <name evidence="2" type="ORF">MC45_14410</name>
</gene>
<dbReference type="Gene3D" id="3.30.1330.40">
    <property type="entry name" value="RutC-like"/>
    <property type="match status" value="1"/>
</dbReference>
<dbReference type="HOGENOM" id="CLU_120413_1_0_5"/>
<reference evidence="2 3" key="1">
    <citation type="submission" date="2014-09" db="EMBL/GenBank/DDBJ databases">
        <title>Using Illumina technology Improving SMRT sequencing Genome Assembly by RASTools.</title>
        <authorList>
            <person name="Zhou Y."/>
            <person name="Ma T."/>
            <person name="Liu T."/>
        </authorList>
    </citation>
    <scope>NUCLEOTIDE SEQUENCE [LARGE SCALE GENOMIC DNA]</scope>
    <source>
        <strain evidence="2 3">ATCC 55669</strain>
    </source>
</reference>
<dbReference type="KEGG" id="stax:MC45_14410"/>
<dbReference type="AlphaFoldDB" id="A0A097EIH8"/>
<protein>
    <submittedName>
        <fullName evidence="2">Endonuclease</fullName>
    </submittedName>
</protein>
<dbReference type="InterPro" id="IPR035959">
    <property type="entry name" value="RutC-like_sf"/>
</dbReference>
<keyword evidence="2" id="KW-0378">Hydrolase</keyword>
<dbReference type="GO" id="GO:0019239">
    <property type="term" value="F:deaminase activity"/>
    <property type="evidence" value="ECO:0007669"/>
    <property type="project" value="TreeGrafter"/>
</dbReference>
<dbReference type="GO" id="GO:0004519">
    <property type="term" value="F:endonuclease activity"/>
    <property type="evidence" value="ECO:0007669"/>
    <property type="project" value="UniProtKB-KW"/>
</dbReference>
<keyword evidence="3" id="KW-1185">Reference proteome</keyword>
<dbReference type="PANTHER" id="PTHR11803:SF59">
    <property type="entry name" value="ENDORIBONUCLEASE"/>
    <property type="match status" value="1"/>
</dbReference>
<dbReference type="Proteomes" id="UP000033200">
    <property type="component" value="Chromosome"/>
</dbReference>
<dbReference type="CDD" id="cd06151">
    <property type="entry name" value="YjgF_YER057c_UK114_like_3"/>
    <property type="match status" value="1"/>
</dbReference>
<keyword evidence="2" id="KW-0255">Endonuclease</keyword>
<feature type="chain" id="PRO_5001929740" evidence="1">
    <location>
        <begin position="25"/>
        <end position="169"/>
    </location>
</feature>
<proteinExistence type="predicted"/>
<dbReference type="eggNOG" id="COG0251">
    <property type="taxonomic scope" value="Bacteria"/>
</dbReference>
<dbReference type="EMBL" id="CP009571">
    <property type="protein sequence ID" value="AIT07368.1"/>
    <property type="molecule type" value="Genomic_DNA"/>
</dbReference>
<dbReference type="PANTHER" id="PTHR11803">
    <property type="entry name" value="2-IMINOBUTANOATE/2-IMINOPROPANOATE DEAMINASE RIDA"/>
    <property type="match status" value="1"/>
</dbReference>
<feature type="signal peptide" evidence="1">
    <location>
        <begin position="1"/>
        <end position="24"/>
    </location>
</feature>